<feature type="domain" description="Prepilin peptidase A24 N-terminal" evidence="9">
    <location>
        <begin position="10"/>
        <end position="91"/>
    </location>
</feature>
<dbReference type="EMBL" id="LBZV01000001">
    <property type="protein sequence ID" value="KKR78294.1"/>
    <property type="molecule type" value="Genomic_DNA"/>
</dbReference>
<dbReference type="STRING" id="1618408.UU23_C0001G0058"/>
<feature type="domain" description="Prepilin type IV endopeptidase peptidase" evidence="8">
    <location>
        <begin position="107"/>
        <end position="212"/>
    </location>
</feature>
<dbReference type="PANTHER" id="PTHR30487:SF0">
    <property type="entry name" value="PREPILIN LEADER PEPTIDASE_N-METHYLTRANSFERASE-RELATED"/>
    <property type="match status" value="1"/>
</dbReference>
<feature type="transmembrane region" description="Helical" evidence="7">
    <location>
        <begin position="125"/>
        <end position="144"/>
    </location>
</feature>
<dbReference type="InterPro" id="IPR050882">
    <property type="entry name" value="Prepilin_peptidase/N-MTase"/>
</dbReference>
<keyword evidence="4 7" id="KW-0812">Transmembrane</keyword>
<dbReference type="InterPro" id="IPR000045">
    <property type="entry name" value="Prepilin_IV_endopep_pep"/>
</dbReference>
<evidence type="ECO:0000256" key="6">
    <source>
        <dbReference type="ARBA" id="ARBA00023136"/>
    </source>
</evidence>
<accession>A0A0G0TMN8</accession>
<dbReference type="InterPro" id="IPR010627">
    <property type="entry name" value="Prepilin_pept_A24_N"/>
</dbReference>
<feature type="transmembrane region" description="Helical" evidence="7">
    <location>
        <begin position="151"/>
        <end position="173"/>
    </location>
</feature>
<evidence type="ECO:0000313" key="11">
    <source>
        <dbReference type="Proteomes" id="UP000034292"/>
    </source>
</evidence>
<proteinExistence type="inferred from homology"/>
<evidence type="ECO:0000256" key="1">
    <source>
        <dbReference type="ARBA" id="ARBA00004651"/>
    </source>
</evidence>
<feature type="transmembrane region" description="Helical" evidence="7">
    <location>
        <begin position="230"/>
        <end position="252"/>
    </location>
</feature>
<gene>
    <name evidence="10" type="ORF">UU23_C0001G0058</name>
</gene>
<dbReference type="AlphaFoldDB" id="A0A0G0TMN8"/>
<evidence type="ECO:0000313" key="10">
    <source>
        <dbReference type="EMBL" id="KKR78294.1"/>
    </source>
</evidence>
<evidence type="ECO:0000256" key="5">
    <source>
        <dbReference type="ARBA" id="ARBA00022989"/>
    </source>
</evidence>
<dbReference type="GO" id="GO:0006465">
    <property type="term" value="P:signal peptide processing"/>
    <property type="evidence" value="ECO:0007669"/>
    <property type="project" value="TreeGrafter"/>
</dbReference>
<dbReference type="PANTHER" id="PTHR30487">
    <property type="entry name" value="TYPE 4 PREPILIN-LIKE PROTEINS LEADER PEPTIDE-PROCESSING ENZYME"/>
    <property type="match status" value="1"/>
</dbReference>
<comment type="caution">
    <text evidence="10">The sequence shown here is derived from an EMBL/GenBank/DDBJ whole genome shotgun (WGS) entry which is preliminary data.</text>
</comment>
<evidence type="ECO:0000259" key="8">
    <source>
        <dbReference type="Pfam" id="PF01478"/>
    </source>
</evidence>
<dbReference type="Proteomes" id="UP000034292">
    <property type="component" value="Unassembled WGS sequence"/>
</dbReference>
<feature type="transmembrane region" description="Helical" evidence="7">
    <location>
        <begin position="185"/>
        <end position="218"/>
    </location>
</feature>
<evidence type="ECO:0000256" key="2">
    <source>
        <dbReference type="ARBA" id="ARBA00005801"/>
    </source>
</evidence>
<keyword evidence="3" id="KW-1003">Cell membrane</keyword>
<evidence type="ECO:0000259" key="9">
    <source>
        <dbReference type="Pfam" id="PF06750"/>
    </source>
</evidence>
<dbReference type="Gene3D" id="1.20.120.1220">
    <property type="match status" value="1"/>
</dbReference>
<comment type="subcellular location">
    <subcellularLocation>
        <location evidence="1">Cell membrane</location>
        <topology evidence="1">Multi-pass membrane protein</topology>
    </subcellularLocation>
</comment>
<dbReference type="Pfam" id="PF06750">
    <property type="entry name" value="A24_N_bact"/>
    <property type="match status" value="1"/>
</dbReference>
<dbReference type="Pfam" id="PF01478">
    <property type="entry name" value="Peptidase_A24"/>
    <property type="match status" value="1"/>
</dbReference>
<dbReference type="GO" id="GO:0004190">
    <property type="term" value="F:aspartic-type endopeptidase activity"/>
    <property type="evidence" value="ECO:0007669"/>
    <property type="project" value="InterPro"/>
</dbReference>
<reference evidence="10 11" key="1">
    <citation type="journal article" date="2015" name="Nature">
        <title>rRNA introns, odd ribosomes, and small enigmatic genomes across a large radiation of phyla.</title>
        <authorList>
            <person name="Brown C.T."/>
            <person name="Hug L.A."/>
            <person name="Thomas B.C."/>
            <person name="Sharon I."/>
            <person name="Castelle C.J."/>
            <person name="Singh A."/>
            <person name="Wilkins M.J."/>
            <person name="Williams K.H."/>
            <person name="Banfield J.F."/>
        </authorList>
    </citation>
    <scope>NUCLEOTIDE SEQUENCE [LARGE SCALE GENOMIC DNA]</scope>
</reference>
<feature type="transmembrane region" description="Helical" evidence="7">
    <location>
        <begin position="100"/>
        <end position="119"/>
    </location>
</feature>
<evidence type="ECO:0000256" key="4">
    <source>
        <dbReference type="ARBA" id="ARBA00022692"/>
    </source>
</evidence>
<feature type="transmembrane region" description="Helical" evidence="7">
    <location>
        <begin position="72"/>
        <end position="93"/>
    </location>
</feature>
<evidence type="ECO:0000256" key="7">
    <source>
        <dbReference type="SAM" id="Phobius"/>
    </source>
</evidence>
<evidence type="ECO:0000256" key="3">
    <source>
        <dbReference type="ARBA" id="ARBA00022475"/>
    </source>
</evidence>
<comment type="similarity">
    <text evidence="2">Belongs to the peptidase A24 family.</text>
</comment>
<dbReference type="PATRIC" id="fig|1618408.3.peg.60"/>
<sequence length="256" mass="28629">MILYLILFFVLGSAVGSFLNVVVDRTIRGEGILGRSYCEYCRATLKTPDLIPIISFIALGARCRYCKKPLSWQYIAVEGVTAVLFTLAFWVLIAGNSFNIFNLLFWFVIISVLVVVATVDFKFSLIPTSFVYAISLISLFYVYFSFPSPVFIDHIIAAFGAALFFLLIVIVTFGRGMGQGDIVLAFFMGMVLGLRVTILSLFLAFLVGAVVSVILVVLGRKKFGNTIPFGPFLILGFFISLFWGEQILTYYFKMLY</sequence>
<dbReference type="GO" id="GO:0005886">
    <property type="term" value="C:plasma membrane"/>
    <property type="evidence" value="ECO:0007669"/>
    <property type="project" value="UniProtKB-SubCell"/>
</dbReference>
<keyword evidence="5 7" id="KW-1133">Transmembrane helix</keyword>
<organism evidence="10 11">
    <name type="scientific">Candidatus Curtissbacteria bacterium GW2011_GWA1_40_9</name>
    <dbReference type="NCBI Taxonomy" id="1618408"/>
    <lineage>
        <taxon>Bacteria</taxon>
        <taxon>Candidatus Curtissiibacteriota</taxon>
    </lineage>
</organism>
<protein>
    <submittedName>
        <fullName evidence="10">Type 4 prepilin-like protein leader peptide-processing enzyme</fullName>
    </submittedName>
</protein>
<name>A0A0G0TMN8_9BACT</name>
<keyword evidence="6 7" id="KW-0472">Membrane</keyword>